<dbReference type="RefSeq" id="XP_062690340.1">
    <property type="nucleotide sequence ID" value="XM_062839580.1"/>
</dbReference>
<feature type="domain" description="FAD dependent oxidoreductase" evidence="9">
    <location>
        <begin position="106"/>
        <end position="450"/>
    </location>
</feature>
<keyword evidence="4" id="KW-0560">Oxidoreductase</keyword>
<dbReference type="Proteomes" id="UP001285908">
    <property type="component" value="Unassembled WGS sequence"/>
</dbReference>
<dbReference type="EC" id="1.1.99.2" evidence="7"/>
<dbReference type="Gene3D" id="3.30.9.10">
    <property type="entry name" value="D-Amino Acid Oxidase, subunit A, domain 2"/>
    <property type="match status" value="1"/>
</dbReference>
<accession>A0AAJ0I2P9</accession>
<keyword evidence="3" id="KW-0274">FAD</keyword>
<dbReference type="AlphaFoldDB" id="A0AAJ0I2P9"/>
<organism evidence="10 11">
    <name type="scientific">Neurospora hispaniola</name>
    <dbReference type="NCBI Taxonomy" id="588809"/>
    <lineage>
        <taxon>Eukaryota</taxon>
        <taxon>Fungi</taxon>
        <taxon>Dikarya</taxon>
        <taxon>Ascomycota</taxon>
        <taxon>Pezizomycotina</taxon>
        <taxon>Sordariomycetes</taxon>
        <taxon>Sordariomycetidae</taxon>
        <taxon>Sordariales</taxon>
        <taxon>Sordariaceae</taxon>
        <taxon>Neurospora</taxon>
    </lineage>
</organism>
<dbReference type="PANTHER" id="PTHR43104:SF4">
    <property type="entry name" value="L-2-HYDROXYGLUTARATE DEHYDROGENASE, MITOCHONDRIAL"/>
    <property type="match status" value="1"/>
</dbReference>
<keyword evidence="11" id="KW-1185">Reference proteome</keyword>
<evidence type="ECO:0000259" key="9">
    <source>
        <dbReference type="Pfam" id="PF01266"/>
    </source>
</evidence>
<dbReference type="GO" id="GO:0047545">
    <property type="term" value="F:(S)-2-hydroxyglutarate dehydrogenase activity"/>
    <property type="evidence" value="ECO:0007669"/>
    <property type="project" value="UniProtKB-EC"/>
</dbReference>
<evidence type="ECO:0000313" key="11">
    <source>
        <dbReference type="Proteomes" id="UP001285908"/>
    </source>
</evidence>
<dbReference type="GeneID" id="87877202"/>
<evidence type="ECO:0000256" key="2">
    <source>
        <dbReference type="ARBA" id="ARBA00022630"/>
    </source>
</evidence>
<evidence type="ECO:0000313" key="10">
    <source>
        <dbReference type="EMBL" id="KAK3488213.1"/>
    </source>
</evidence>
<evidence type="ECO:0000256" key="6">
    <source>
        <dbReference type="ARBA" id="ARBA00037941"/>
    </source>
</evidence>
<protein>
    <recommendedName>
        <fullName evidence="8">L-2-hydroxyglutarate dehydrogenase, mitochondrial</fullName>
        <ecNumber evidence="7">1.1.99.2</ecNumber>
    </recommendedName>
</protein>
<dbReference type="EMBL" id="JAULSX010000007">
    <property type="protein sequence ID" value="KAK3488213.1"/>
    <property type="molecule type" value="Genomic_DNA"/>
</dbReference>
<evidence type="ECO:0000256" key="7">
    <source>
        <dbReference type="ARBA" id="ARBA00038878"/>
    </source>
</evidence>
<dbReference type="InterPro" id="IPR006076">
    <property type="entry name" value="FAD-dep_OxRdtase"/>
</dbReference>
<comment type="catalytic activity">
    <reaction evidence="5">
        <text>(S)-2-hydroxyglutarate + A = 2-oxoglutarate + AH2</text>
        <dbReference type="Rhea" id="RHEA:21252"/>
        <dbReference type="ChEBI" id="CHEBI:13193"/>
        <dbReference type="ChEBI" id="CHEBI:16782"/>
        <dbReference type="ChEBI" id="CHEBI:16810"/>
        <dbReference type="ChEBI" id="CHEBI:17499"/>
        <dbReference type="EC" id="1.1.99.2"/>
    </reaction>
</comment>
<evidence type="ECO:0000256" key="8">
    <source>
        <dbReference type="ARBA" id="ARBA00041137"/>
    </source>
</evidence>
<comment type="cofactor">
    <cofactor evidence="1">
        <name>FAD</name>
        <dbReference type="ChEBI" id="CHEBI:57692"/>
    </cofactor>
</comment>
<dbReference type="PANTHER" id="PTHR43104">
    <property type="entry name" value="L-2-HYDROXYGLUTARATE DEHYDROGENASE, MITOCHONDRIAL"/>
    <property type="match status" value="1"/>
</dbReference>
<evidence type="ECO:0000256" key="4">
    <source>
        <dbReference type="ARBA" id="ARBA00023002"/>
    </source>
</evidence>
<proteinExistence type="inferred from homology"/>
<comment type="caution">
    <text evidence="10">The sequence shown here is derived from an EMBL/GenBank/DDBJ whole genome shotgun (WGS) entry which is preliminary data.</text>
</comment>
<sequence>MRWLFETRATGCGKGRNAASRIPHTVELARTDPTSDGAAATRLRRTGSCARPAATCLRKGPVTRCNKPTIRSNSYRQNFHHDTHPYTKRLRPFSHTSASHADFTHAVIGGGVVGLAIAQQLARRSSSPSTLLLERHSAVGTETSSRNSEVIHAGIYYGAGTLKTELCIRGKNLLYELCEKHAVPHKRVGKWIVAQNQAQREALQRIHDFCVNEINVPVRWVSREEAQRREPAVRAEAGILESPTTGIVDSHSLMVCLQGRFEEAGGTVALASAVTAIRPLGDANANGKEGWELTVRDTTTGESSTITTSTIINSAGLGAVDIHNMIVPPSQHKQMFYAKGNYFSYPPPLPKIKFGPDVEWVDSPDDLAVNSARLPEAIEAVKKYLPDLDDTQLQPDYAGIRPKLGKAGAVAQGKGFVDFVIRREEGYEGWVNLLNIESPGLTSSLAIAEKVEGLLYG</sequence>
<reference evidence="10 11" key="1">
    <citation type="journal article" date="2023" name="Mol. Phylogenet. Evol.">
        <title>Genome-scale phylogeny and comparative genomics of the fungal order Sordariales.</title>
        <authorList>
            <person name="Hensen N."/>
            <person name="Bonometti L."/>
            <person name="Westerberg I."/>
            <person name="Brannstrom I.O."/>
            <person name="Guillou S."/>
            <person name="Cros-Aarteil S."/>
            <person name="Calhoun S."/>
            <person name="Haridas S."/>
            <person name="Kuo A."/>
            <person name="Mondo S."/>
            <person name="Pangilinan J."/>
            <person name="Riley R."/>
            <person name="LaButti K."/>
            <person name="Andreopoulos B."/>
            <person name="Lipzen A."/>
            <person name="Chen C."/>
            <person name="Yan M."/>
            <person name="Daum C."/>
            <person name="Ng V."/>
            <person name="Clum A."/>
            <person name="Steindorff A."/>
            <person name="Ohm R.A."/>
            <person name="Martin F."/>
            <person name="Silar P."/>
            <person name="Natvig D.O."/>
            <person name="Lalanne C."/>
            <person name="Gautier V."/>
            <person name="Ament-Velasquez S.L."/>
            <person name="Kruys A."/>
            <person name="Hutchinson M.I."/>
            <person name="Powell A.J."/>
            <person name="Barry K."/>
            <person name="Miller A.N."/>
            <person name="Grigoriev I.V."/>
            <person name="Debuchy R."/>
            <person name="Gladieux P."/>
            <person name="Hiltunen Thoren M."/>
            <person name="Johannesson H."/>
        </authorList>
    </citation>
    <scope>NUCLEOTIDE SEQUENCE [LARGE SCALE GENOMIC DNA]</scope>
    <source>
        <strain evidence="10 11">FGSC 10403</strain>
    </source>
</reference>
<evidence type="ECO:0000256" key="3">
    <source>
        <dbReference type="ARBA" id="ARBA00022827"/>
    </source>
</evidence>
<gene>
    <name evidence="10" type="ORF">B0T23DRAFT_415079</name>
</gene>
<comment type="similarity">
    <text evidence="6">Belongs to the L2HGDH family.</text>
</comment>
<evidence type="ECO:0000256" key="1">
    <source>
        <dbReference type="ARBA" id="ARBA00001974"/>
    </source>
</evidence>
<dbReference type="Pfam" id="PF01266">
    <property type="entry name" value="DAO"/>
    <property type="match status" value="1"/>
</dbReference>
<dbReference type="Gene3D" id="3.50.50.60">
    <property type="entry name" value="FAD/NAD(P)-binding domain"/>
    <property type="match status" value="2"/>
</dbReference>
<name>A0AAJ0I2P9_9PEZI</name>
<dbReference type="SUPFAM" id="SSF51905">
    <property type="entry name" value="FAD/NAD(P)-binding domain"/>
    <property type="match status" value="1"/>
</dbReference>
<evidence type="ECO:0000256" key="5">
    <source>
        <dbReference type="ARBA" id="ARBA00036066"/>
    </source>
</evidence>
<keyword evidence="2" id="KW-0285">Flavoprotein</keyword>
<dbReference type="InterPro" id="IPR036188">
    <property type="entry name" value="FAD/NAD-bd_sf"/>
</dbReference>